<accession>A0ABM0JLL3</accession>
<evidence type="ECO:0000256" key="4">
    <source>
        <dbReference type="ARBA" id="ARBA00022490"/>
    </source>
</evidence>
<feature type="compositionally biased region" description="Basic residues" evidence="9">
    <location>
        <begin position="58"/>
        <end position="73"/>
    </location>
</feature>
<gene>
    <name evidence="12" type="primary">LOC101846876</name>
</gene>
<proteinExistence type="inferred from homology"/>
<evidence type="ECO:0000256" key="9">
    <source>
        <dbReference type="SAM" id="MobiDB-lite"/>
    </source>
</evidence>
<dbReference type="PANTHER" id="PTHR39267:SF1">
    <property type="entry name" value="SURVIVAL MOTOR NEURON PROTEIN"/>
    <property type="match status" value="1"/>
</dbReference>
<comment type="subcellular location">
    <subcellularLocation>
        <location evidence="1">Cytoplasm</location>
        <location evidence="1">Myofibril</location>
        <location evidence="1">Sarcomere</location>
        <location evidence="1">Z line</location>
    </subcellularLocation>
    <subcellularLocation>
        <location evidence="2">Nucleus</location>
        <location evidence="2">Cajal body</location>
    </subcellularLocation>
    <subcellularLocation>
        <location evidence="8">Nucleus</location>
        <location evidence="8">Gem</location>
    </subcellularLocation>
</comment>
<dbReference type="CDD" id="cd22852">
    <property type="entry name" value="SMN_C"/>
    <property type="match status" value="1"/>
</dbReference>
<evidence type="ECO:0000313" key="11">
    <source>
        <dbReference type="Proteomes" id="UP000694888"/>
    </source>
</evidence>
<keyword evidence="7" id="KW-0539">Nucleus</keyword>
<dbReference type="PANTHER" id="PTHR39267">
    <property type="entry name" value="SURVIVAL MOTOR NEURON-LIKE PROTEIN 1"/>
    <property type="match status" value="1"/>
</dbReference>
<sequence>MAEAAETDLVIYQRGEESENDAWDDSALIKAYDEAVSAMKAKLAEQNPEFSALCGNSKSKKKKKNRGKHKKKNLSSGVWKAGDRCQAVYTEDGEVYEARILSINQDKGTCTVQYIGYGNEEEQQLTDLLPAGSLASSQRTDTASETESINQEPVAHREPSTEKPKSRKTTTRSGKRPPKPGVPHYPWNGQLPPPPAFGQMPPPPPFPQFQPPPFPGYPPAGPSPPVPPPPAFPSFPPPPPLFSQEGPGDENEAMYSMLMSWYMSGYHTGYYQGLKQMSGSASGASALGSHR</sequence>
<evidence type="ECO:0000256" key="3">
    <source>
        <dbReference type="ARBA" id="ARBA00005371"/>
    </source>
</evidence>
<protein>
    <submittedName>
        <fullName evidence="12">Survival motor neuron protein 1 isoform X1</fullName>
    </submittedName>
</protein>
<evidence type="ECO:0000256" key="5">
    <source>
        <dbReference type="ARBA" id="ARBA00022664"/>
    </source>
</evidence>
<dbReference type="InterPro" id="IPR040424">
    <property type="entry name" value="Smn1"/>
</dbReference>
<comment type="similarity">
    <text evidence="3">Belongs to the SMN family.</text>
</comment>
<organism evidence="11 12">
    <name type="scientific">Aplysia californica</name>
    <name type="common">California sea hare</name>
    <dbReference type="NCBI Taxonomy" id="6500"/>
    <lineage>
        <taxon>Eukaryota</taxon>
        <taxon>Metazoa</taxon>
        <taxon>Spiralia</taxon>
        <taxon>Lophotrochozoa</taxon>
        <taxon>Mollusca</taxon>
        <taxon>Gastropoda</taxon>
        <taxon>Heterobranchia</taxon>
        <taxon>Euthyneura</taxon>
        <taxon>Tectipleura</taxon>
        <taxon>Aplysiida</taxon>
        <taxon>Aplysioidea</taxon>
        <taxon>Aplysiidae</taxon>
        <taxon>Aplysia</taxon>
    </lineage>
</organism>
<evidence type="ECO:0000256" key="1">
    <source>
        <dbReference type="ARBA" id="ARBA00004216"/>
    </source>
</evidence>
<dbReference type="Proteomes" id="UP000694888">
    <property type="component" value="Unplaced"/>
</dbReference>
<dbReference type="Pfam" id="PF20636">
    <property type="entry name" value="SMN_G2-BD"/>
    <property type="match status" value="1"/>
</dbReference>
<keyword evidence="11" id="KW-1185">Reference proteome</keyword>
<dbReference type="GeneID" id="101846876"/>
<evidence type="ECO:0000256" key="8">
    <source>
        <dbReference type="ARBA" id="ARBA00034695"/>
    </source>
</evidence>
<dbReference type="RefSeq" id="XP_005096568.1">
    <property type="nucleotide sequence ID" value="XM_005096511.3"/>
</dbReference>
<evidence type="ECO:0000259" key="10">
    <source>
        <dbReference type="PROSITE" id="PS50304"/>
    </source>
</evidence>
<dbReference type="Gene3D" id="2.30.30.140">
    <property type="match status" value="1"/>
</dbReference>
<dbReference type="PROSITE" id="PS50304">
    <property type="entry name" value="TUDOR"/>
    <property type="match status" value="1"/>
</dbReference>
<dbReference type="SMART" id="SM00333">
    <property type="entry name" value="TUDOR"/>
    <property type="match status" value="1"/>
</dbReference>
<dbReference type="InterPro" id="IPR010304">
    <property type="entry name" value="SMN_Tudor"/>
</dbReference>
<dbReference type="CDD" id="cd20398">
    <property type="entry name" value="Tudor_SMN"/>
    <property type="match status" value="1"/>
</dbReference>
<feature type="domain" description="Tudor" evidence="10">
    <location>
        <begin position="78"/>
        <end position="138"/>
    </location>
</feature>
<keyword evidence="4" id="KW-0963">Cytoplasm</keyword>
<keyword evidence="6" id="KW-0508">mRNA splicing</keyword>
<dbReference type="InterPro" id="IPR049481">
    <property type="entry name" value="SMN_G2-BD"/>
</dbReference>
<feature type="compositionally biased region" description="Polar residues" evidence="9">
    <location>
        <begin position="134"/>
        <end position="151"/>
    </location>
</feature>
<evidence type="ECO:0000256" key="2">
    <source>
        <dbReference type="ARBA" id="ARBA00004408"/>
    </source>
</evidence>
<name>A0ABM0JLL3_APLCA</name>
<feature type="region of interest" description="Disordered" evidence="9">
    <location>
        <begin position="126"/>
        <end position="250"/>
    </location>
</feature>
<keyword evidence="5" id="KW-0507">mRNA processing</keyword>
<evidence type="ECO:0000256" key="6">
    <source>
        <dbReference type="ARBA" id="ARBA00023187"/>
    </source>
</evidence>
<feature type="compositionally biased region" description="Pro residues" evidence="9">
    <location>
        <begin position="191"/>
        <end position="241"/>
    </location>
</feature>
<feature type="compositionally biased region" description="Basic and acidic residues" evidence="9">
    <location>
        <begin position="154"/>
        <end position="164"/>
    </location>
</feature>
<dbReference type="InterPro" id="IPR047313">
    <property type="entry name" value="SMN_C"/>
</dbReference>
<feature type="compositionally biased region" description="Basic residues" evidence="9">
    <location>
        <begin position="165"/>
        <end position="178"/>
    </location>
</feature>
<feature type="region of interest" description="Disordered" evidence="9">
    <location>
        <begin position="54"/>
        <end position="76"/>
    </location>
</feature>
<evidence type="ECO:0000256" key="7">
    <source>
        <dbReference type="ARBA" id="ARBA00023242"/>
    </source>
</evidence>
<dbReference type="InterPro" id="IPR047298">
    <property type="entry name" value="Tudor_SMN_eumet"/>
</dbReference>
<evidence type="ECO:0000313" key="12">
    <source>
        <dbReference type="RefSeq" id="XP_005096568.1"/>
    </source>
</evidence>
<reference evidence="12" key="1">
    <citation type="submission" date="2025-08" db="UniProtKB">
        <authorList>
            <consortium name="RefSeq"/>
        </authorList>
    </citation>
    <scope>IDENTIFICATION</scope>
</reference>
<dbReference type="CDD" id="cd22851">
    <property type="entry name" value="SMN_N"/>
    <property type="match status" value="1"/>
</dbReference>
<dbReference type="InterPro" id="IPR002999">
    <property type="entry name" value="Tudor"/>
</dbReference>
<dbReference type="Gene3D" id="3.40.190.10">
    <property type="entry name" value="Periplasmic binding protein-like II"/>
    <property type="match status" value="1"/>
</dbReference>
<dbReference type="SUPFAM" id="SSF63748">
    <property type="entry name" value="Tudor/PWWP/MBT"/>
    <property type="match status" value="1"/>
</dbReference>
<dbReference type="Pfam" id="PF06003">
    <property type="entry name" value="SMN_Tudor"/>
    <property type="match status" value="1"/>
</dbReference>